<reference evidence="1" key="1">
    <citation type="submission" date="2020-04" db="EMBL/GenBank/DDBJ databases">
        <authorList>
            <person name="Chiriac C."/>
            <person name="Salcher M."/>
            <person name="Ghai R."/>
            <person name="Kavagutti S V."/>
        </authorList>
    </citation>
    <scope>NUCLEOTIDE SEQUENCE</scope>
</reference>
<accession>A0A6J5LCA8</accession>
<sequence length="132" mass="15140">MCDFCNRDYPTPERLHALFYLHNGVLHRQHLPRSYFINDAGQTLYNKLANQPCKPFSKHNPNAIFVLGMKKPMQSGLVKSIMAGKGAAGWFHDGKVIEQDEIDHDEIIPPRFPKHANIPAKIYRNGFLTLRN</sequence>
<gene>
    <name evidence="1" type="ORF">UFOVP136_57</name>
</gene>
<name>A0A6J5LCA8_9CAUD</name>
<proteinExistence type="predicted"/>
<organism evidence="1">
    <name type="scientific">uncultured Caudovirales phage</name>
    <dbReference type="NCBI Taxonomy" id="2100421"/>
    <lineage>
        <taxon>Viruses</taxon>
        <taxon>Duplodnaviria</taxon>
        <taxon>Heunggongvirae</taxon>
        <taxon>Uroviricota</taxon>
        <taxon>Caudoviricetes</taxon>
        <taxon>Peduoviridae</taxon>
        <taxon>Maltschvirus</taxon>
        <taxon>Maltschvirus maltsch</taxon>
    </lineage>
</organism>
<protein>
    <submittedName>
        <fullName evidence="1">Uncharacterized protein</fullName>
    </submittedName>
</protein>
<evidence type="ECO:0000313" key="1">
    <source>
        <dbReference type="EMBL" id="CAB4132154.1"/>
    </source>
</evidence>
<dbReference type="EMBL" id="LR796257">
    <property type="protein sequence ID" value="CAB4132154.1"/>
    <property type="molecule type" value="Genomic_DNA"/>
</dbReference>